<dbReference type="Proteomes" id="UP000054166">
    <property type="component" value="Unassembled WGS sequence"/>
</dbReference>
<evidence type="ECO:0000256" key="1">
    <source>
        <dbReference type="SAM" id="MobiDB-lite"/>
    </source>
</evidence>
<protein>
    <recommendedName>
        <fullName evidence="2">HAM1-like N-terminal domain-containing protein</fullName>
    </recommendedName>
</protein>
<sequence length="192" mass="20904">MRMGGSERASNPFRGAEALAEIYECERQHQLITSGRLSGNNKASVPEARIFGTSHSFIQHPKNDRCTAAVKTEGGKQRYEVGESKTAKADKPNGPAQDQANDLGGQHSKCGTTMRILRRESLSFGSTKINTGLGKAIASNNSLQTATSKLRALLKLFANGRSMNIMFEAANTLIKDANEDDAPRNWFKDIFG</sequence>
<organism evidence="3 4">
    <name type="scientific">Piloderma croceum (strain F 1598)</name>
    <dbReference type="NCBI Taxonomy" id="765440"/>
    <lineage>
        <taxon>Eukaryota</taxon>
        <taxon>Fungi</taxon>
        <taxon>Dikarya</taxon>
        <taxon>Basidiomycota</taxon>
        <taxon>Agaricomycotina</taxon>
        <taxon>Agaricomycetes</taxon>
        <taxon>Agaricomycetidae</taxon>
        <taxon>Atheliales</taxon>
        <taxon>Atheliaceae</taxon>
        <taxon>Piloderma</taxon>
    </lineage>
</organism>
<evidence type="ECO:0000313" key="3">
    <source>
        <dbReference type="EMBL" id="KIM76054.1"/>
    </source>
</evidence>
<dbReference type="OrthoDB" id="19394at2759"/>
<reference evidence="3 4" key="1">
    <citation type="submission" date="2014-04" db="EMBL/GenBank/DDBJ databases">
        <authorList>
            <consortium name="DOE Joint Genome Institute"/>
            <person name="Kuo A."/>
            <person name="Tarkka M."/>
            <person name="Buscot F."/>
            <person name="Kohler A."/>
            <person name="Nagy L.G."/>
            <person name="Floudas D."/>
            <person name="Copeland A."/>
            <person name="Barry K.W."/>
            <person name="Cichocki N."/>
            <person name="Veneault-Fourrey C."/>
            <person name="LaButti K."/>
            <person name="Lindquist E.A."/>
            <person name="Lipzen A."/>
            <person name="Lundell T."/>
            <person name="Morin E."/>
            <person name="Murat C."/>
            <person name="Sun H."/>
            <person name="Tunlid A."/>
            <person name="Henrissat B."/>
            <person name="Grigoriev I.V."/>
            <person name="Hibbett D.S."/>
            <person name="Martin F."/>
            <person name="Nordberg H.P."/>
            <person name="Cantor M.N."/>
            <person name="Hua S.X."/>
        </authorList>
    </citation>
    <scope>NUCLEOTIDE SEQUENCE [LARGE SCALE GENOMIC DNA]</scope>
    <source>
        <strain evidence="3 4">F 1598</strain>
    </source>
</reference>
<dbReference type="EMBL" id="KN833039">
    <property type="protein sequence ID" value="KIM76054.1"/>
    <property type="molecule type" value="Genomic_DNA"/>
</dbReference>
<name>A0A0C3F7Z7_PILCF</name>
<dbReference type="InterPro" id="IPR045967">
    <property type="entry name" value="HAM1-like_N"/>
</dbReference>
<keyword evidence="4" id="KW-1185">Reference proteome</keyword>
<feature type="domain" description="HAM1-like N-terminal" evidence="2">
    <location>
        <begin position="132"/>
        <end position="190"/>
    </location>
</feature>
<reference evidence="4" key="2">
    <citation type="submission" date="2015-01" db="EMBL/GenBank/DDBJ databases">
        <title>Evolutionary Origins and Diversification of the Mycorrhizal Mutualists.</title>
        <authorList>
            <consortium name="DOE Joint Genome Institute"/>
            <consortium name="Mycorrhizal Genomics Consortium"/>
            <person name="Kohler A."/>
            <person name="Kuo A."/>
            <person name="Nagy L.G."/>
            <person name="Floudas D."/>
            <person name="Copeland A."/>
            <person name="Barry K.W."/>
            <person name="Cichocki N."/>
            <person name="Veneault-Fourrey C."/>
            <person name="LaButti K."/>
            <person name="Lindquist E.A."/>
            <person name="Lipzen A."/>
            <person name="Lundell T."/>
            <person name="Morin E."/>
            <person name="Murat C."/>
            <person name="Riley R."/>
            <person name="Ohm R."/>
            <person name="Sun H."/>
            <person name="Tunlid A."/>
            <person name="Henrissat B."/>
            <person name="Grigoriev I.V."/>
            <person name="Hibbett D.S."/>
            <person name="Martin F."/>
        </authorList>
    </citation>
    <scope>NUCLEOTIDE SEQUENCE [LARGE SCALE GENOMIC DNA]</scope>
    <source>
        <strain evidence="4">F 1598</strain>
    </source>
</reference>
<gene>
    <name evidence="3" type="ORF">PILCRDRAFT_13088</name>
</gene>
<dbReference type="Pfam" id="PF19343">
    <property type="entry name" value="HAM1_N"/>
    <property type="match status" value="1"/>
</dbReference>
<dbReference type="HOGENOM" id="CLU_1415670_0_0_1"/>
<proteinExistence type="predicted"/>
<evidence type="ECO:0000259" key="2">
    <source>
        <dbReference type="Pfam" id="PF19343"/>
    </source>
</evidence>
<evidence type="ECO:0000313" key="4">
    <source>
        <dbReference type="Proteomes" id="UP000054166"/>
    </source>
</evidence>
<dbReference type="InParanoid" id="A0A0C3F7Z7"/>
<dbReference type="AlphaFoldDB" id="A0A0C3F7Z7"/>
<feature type="compositionally biased region" description="Basic and acidic residues" evidence="1">
    <location>
        <begin position="73"/>
        <end position="91"/>
    </location>
</feature>
<feature type="region of interest" description="Disordered" evidence="1">
    <location>
        <begin position="73"/>
        <end position="108"/>
    </location>
</feature>
<accession>A0A0C3F7Z7</accession>